<evidence type="ECO:0000256" key="1">
    <source>
        <dbReference type="SAM" id="SignalP"/>
    </source>
</evidence>
<dbReference type="Pfam" id="PF00404">
    <property type="entry name" value="Dockerin_1"/>
    <property type="match status" value="1"/>
</dbReference>
<name>W7UUV5_RUMFL</name>
<dbReference type="GO" id="GO:0004553">
    <property type="term" value="F:hydrolase activity, hydrolyzing O-glycosyl compounds"/>
    <property type="evidence" value="ECO:0007669"/>
    <property type="project" value="InterPro"/>
</dbReference>
<proteinExistence type="predicted"/>
<keyword evidence="1" id="KW-0732">Signal</keyword>
<accession>W7UUV5</accession>
<dbReference type="AlphaFoldDB" id="W7UUV5"/>
<comment type="caution">
    <text evidence="3">The sequence shown here is derived from an EMBL/GenBank/DDBJ whole genome shotgun (WGS) entry which is preliminary data.</text>
</comment>
<dbReference type="InterPro" id="IPR002105">
    <property type="entry name" value="Dockerin_1_rpt"/>
</dbReference>
<dbReference type="InterPro" id="IPR036439">
    <property type="entry name" value="Dockerin_dom_sf"/>
</dbReference>
<reference evidence="3 4" key="1">
    <citation type="journal article" date="2014" name="PLoS ONE">
        <title>Rumen cellulosomics: divergent fiber-degrading strategies revealed by comparative genome-wide analysis of six ruminococcal strains.</title>
        <authorList>
            <person name="Dassa B."/>
            <person name="Borovok I."/>
            <person name="Ruimy-Israeli V."/>
            <person name="Lamed R."/>
            <person name="Flint H.J."/>
            <person name="Duncan S.H."/>
            <person name="Henrissat B."/>
            <person name="Coutinho P."/>
            <person name="Morrison M."/>
            <person name="Mosoni P."/>
            <person name="Yeoman C.J."/>
            <person name="White B.A."/>
            <person name="Bayer E.A."/>
        </authorList>
    </citation>
    <scope>NUCLEOTIDE SEQUENCE [LARGE SCALE GENOMIC DNA]</scope>
    <source>
        <strain evidence="3 4">007c</strain>
    </source>
</reference>
<dbReference type="OrthoDB" id="1819467at2"/>
<protein>
    <recommendedName>
        <fullName evidence="2">Dockerin domain-containing protein</fullName>
    </recommendedName>
</protein>
<dbReference type="SUPFAM" id="SSF52058">
    <property type="entry name" value="L domain-like"/>
    <property type="match status" value="1"/>
</dbReference>
<dbReference type="GO" id="GO:0000272">
    <property type="term" value="P:polysaccharide catabolic process"/>
    <property type="evidence" value="ECO:0007669"/>
    <property type="project" value="InterPro"/>
</dbReference>
<dbReference type="InterPro" id="IPR016134">
    <property type="entry name" value="Dockerin_dom"/>
</dbReference>
<gene>
    <name evidence="3" type="ORF">RF007C_11435</name>
</gene>
<dbReference type="PANTHER" id="PTHR45661:SF3">
    <property type="entry name" value="IG-LIKE DOMAIN-CONTAINING PROTEIN"/>
    <property type="match status" value="1"/>
</dbReference>
<dbReference type="InterPro" id="IPR032675">
    <property type="entry name" value="LRR_dom_sf"/>
</dbReference>
<dbReference type="PANTHER" id="PTHR45661">
    <property type="entry name" value="SURFACE ANTIGEN"/>
    <property type="match status" value="1"/>
</dbReference>
<dbReference type="InterPro" id="IPR053139">
    <property type="entry name" value="Surface_bspA-like"/>
</dbReference>
<keyword evidence="4" id="KW-1185">Reference proteome</keyword>
<dbReference type="Pfam" id="PF13306">
    <property type="entry name" value="LRR_5"/>
    <property type="match status" value="1"/>
</dbReference>
<feature type="chain" id="PRO_5038564582" description="Dockerin domain-containing protein" evidence="1">
    <location>
        <begin position="22"/>
        <end position="406"/>
    </location>
</feature>
<feature type="signal peptide" evidence="1">
    <location>
        <begin position="1"/>
        <end position="21"/>
    </location>
</feature>
<dbReference type="EMBL" id="ATAX01000008">
    <property type="protein sequence ID" value="EWM54944.1"/>
    <property type="molecule type" value="Genomic_DNA"/>
</dbReference>
<sequence length="406" mass="44763">MKKMRVFTAILAAAVSAGTCAGAVHVSGTAADTGSTESFFADPEQLTEGDFTYVRHDRFWYVLKYNGTEKNVVIPERVNGESVRGAESCAFEGNEFIESVTFPKEFDCVSGFRDCVNLRELNFPKYDVPDRMIIRNDAFQGCTSLERVDLPYGTYNVEDYAFMDCTALKEVNFPEHSVKFSKLSFKGTEWLKSLESNGGPFVSYKDTLLYSNYFSQWIMVLPNDVSSVGNAAFRAQSRIHDVLVPGNIKRIGLEAFNSCSDLERVVIVNPKCEIYGGSITNGSPEVDENNDRVIYSFVYTGTICGYKGSTAEKLAENTGCNFEVLNPLGDSNGDGRIDSVDASQIMDLYSRISTMSAIADAKDIAEQDVNGDGRIDSVDASTVLSYYTYLAANGEMSLKEFIAAEK</sequence>
<dbReference type="PROSITE" id="PS51766">
    <property type="entry name" value="DOCKERIN"/>
    <property type="match status" value="1"/>
</dbReference>
<dbReference type="Proteomes" id="UP000019365">
    <property type="component" value="Unassembled WGS sequence"/>
</dbReference>
<evidence type="ECO:0000313" key="3">
    <source>
        <dbReference type="EMBL" id="EWM54944.1"/>
    </source>
</evidence>
<evidence type="ECO:0000259" key="2">
    <source>
        <dbReference type="PROSITE" id="PS51766"/>
    </source>
</evidence>
<dbReference type="Gene3D" id="1.10.1330.10">
    <property type="entry name" value="Dockerin domain"/>
    <property type="match status" value="2"/>
</dbReference>
<dbReference type="InterPro" id="IPR026906">
    <property type="entry name" value="LRR_5"/>
</dbReference>
<dbReference type="RefSeq" id="WP_037297022.1">
    <property type="nucleotide sequence ID" value="NZ_ATAX01000008.1"/>
</dbReference>
<dbReference type="PATRIC" id="fig|1341157.4.peg.566"/>
<feature type="domain" description="Dockerin" evidence="2">
    <location>
        <begin position="324"/>
        <end position="396"/>
    </location>
</feature>
<dbReference type="Gene3D" id="3.80.10.10">
    <property type="entry name" value="Ribonuclease Inhibitor"/>
    <property type="match status" value="1"/>
</dbReference>
<organism evidence="3 4">
    <name type="scientific">Ruminococcus flavefaciens 007c</name>
    <dbReference type="NCBI Taxonomy" id="1341157"/>
    <lineage>
        <taxon>Bacteria</taxon>
        <taxon>Bacillati</taxon>
        <taxon>Bacillota</taxon>
        <taxon>Clostridia</taxon>
        <taxon>Eubacteriales</taxon>
        <taxon>Oscillospiraceae</taxon>
        <taxon>Ruminococcus</taxon>
    </lineage>
</organism>
<dbReference type="eggNOG" id="COG4886">
    <property type="taxonomic scope" value="Bacteria"/>
</dbReference>
<dbReference type="SUPFAM" id="SSF63446">
    <property type="entry name" value="Type I dockerin domain"/>
    <property type="match status" value="1"/>
</dbReference>
<evidence type="ECO:0000313" key="4">
    <source>
        <dbReference type="Proteomes" id="UP000019365"/>
    </source>
</evidence>